<dbReference type="Proteomes" id="UP000410492">
    <property type="component" value="Unassembled WGS sequence"/>
</dbReference>
<proteinExistence type="predicted"/>
<organism evidence="1 2">
    <name type="scientific">Callosobruchus maculatus</name>
    <name type="common">Southern cowpea weevil</name>
    <name type="synonym">Pulse bruchid</name>
    <dbReference type="NCBI Taxonomy" id="64391"/>
    <lineage>
        <taxon>Eukaryota</taxon>
        <taxon>Metazoa</taxon>
        <taxon>Ecdysozoa</taxon>
        <taxon>Arthropoda</taxon>
        <taxon>Hexapoda</taxon>
        <taxon>Insecta</taxon>
        <taxon>Pterygota</taxon>
        <taxon>Neoptera</taxon>
        <taxon>Endopterygota</taxon>
        <taxon>Coleoptera</taxon>
        <taxon>Polyphaga</taxon>
        <taxon>Cucujiformia</taxon>
        <taxon>Chrysomeloidea</taxon>
        <taxon>Chrysomelidae</taxon>
        <taxon>Bruchinae</taxon>
        <taxon>Bruchini</taxon>
        <taxon>Callosobruchus</taxon>
    </lineage>
</organism>
<name>A0A653DB65_CALMS</name>
<protein>
    <submittedName>
        <fullName evidence="1">Uncharacterized protein</fullName>
    </submittedName>
</protein>
<reference evidence="1 2" key="1">
    <citation type="submission" date="2019-01" db="EMBL/GenBank/DDBJ databases">
        <authorList>
            <person name="Sayadi A."/>
        </authorList>
    </citation>
    <scope>NUCLEOTIDE SEQUENCE [LARGE SCALE GENOMIC DNA]</scope>
</reference>
<dbReference type="OrthoDB" id="6787235at2759"/>
<keyword evidence="2" id="KW-1185">Reference proteome</keyword>
<evidence type="ECO:0000313" key="1">
    <source>
        <dbReference type="EMBL" id="VEN57440.1"/>
    </source>
</evidence>
<accession>A0A653DB65</accession>
<dbReference type="AlphaFoldDB" id="A0A653DB65"/>
<sequence>MNTSSQDYIGLWYINVEQMHFPVFCNKLAIWVPHCAGIVKFIII</sequence>
<dbReference type="EMBL" id="CAACVG010011152">
    <property type="protein sequence ID" value="VEN57440.1"/>
    <property type="molecule type" value="Genomic_DNA"/>
</dbReference>
<evidence type="ECO:0000313" key="2">
    <source>
        <dbReference type="Proteomes" id="UP000410492"/>
    </source>
</evidence>
<feature type="non-terminal residue" evidence="1">
    <location>
        <position position="44"/>
    </location>
</feature>
<gene>
    <name evidence="1" type="ORF">CALMAC_LOCUS16066</name>
</gene>